<dbReference type="RefSeq" id="WP_143380498.1">
    <property type="nucleotide sequence ID" value="NZ_CP041637.1"/>
</dbReference>
<dbReference type="PANTHER" id="PTHR33930">
    <property type="entry name" value="ALKYL HYDROPEROXIDE REDUCTASE AHPD"/>
    <property type="match status" value="1"/>
</dbReference>
<dbReference type="InterPro" id="IPR029032">
    <property type="entry name" value="AhpD-like"/>
</dbReference>
<dbReference type="Pfam" id="PF02627">
    <property type="entry name" value="CMD"/>
    <property type="match status" value="1"/>
</dbReference>
<dbReference type="NCBIfam" id="TIGR00778">
    <property type="entry name" value="ahpD_dom"/>
    <property type="match status" value="1"/>
</dbReference>
<dbReference type="KEGG" id="fop:FNB79_06250"/>
<dbReference type="OrthoDB" id="9806086at2"/>
<gene>
    <name evidence="2" type="ORF">FNB79_06250</name>
</gene>
<sequence length="111" mass="12530">MQKTYYDPADLKKFSKISEWNETLGEKFFDYYGKVFEEGALTEREKSLIALAVSHTVQCPYCIDAYTGDALQRGITKEEMMEALHVSAAIRGGAALVHGVQMMNKVNKLEM</sequence>
<evidence type="ECO:0000313" key="3">
    <source>
        <dbReference type="Proteomes" id="UP000319209"/>
    </source>
</evidence>
<dbReference type="Proteomes" id="UP000319209">
    <property type="component" value="Chromosome"/>
</dbReference>
<dbReference type="InterPro" id="IPR003779">
    <property type="entry name" value="CMD-like"/>
</dbReference>
<dbReference type="PANTHER" id="PTHR33930:SF2">
    <property type="entry name" value="BLR3452 PROTEIN"/>
    <property type="match status" value="1"/>
</dbReference>
<dbReference type="InterPro" id="IPR004675">
    <property type="entry name" value="AhpD_core"/>
</dbReference>
<evidence type="ECO:0000313" key="2">
    <source>
        <dbReference type="EMBL" id="QDO93596.1"/>
    </source>
</evidence>
<dbReference type="SUPFAM" id="SSF69118">
    <property type="entry name" value="AhpD-like"/>
    <property type="match status" value="1"/>
</dbReference>
<organism evidence="2 3">
    <name type="scientific">Formosa sediminum</name>
    <dbReference type="NCBI Taxonomy" id="2594004"/>
    <lineage>
        <taxon>Bacteria</taxon>
        <taxon>Pseudomonadati</taxon>
        <taxon>Bacteroidota</taxon>
        <taxon>Flavobacteriia</taxon>
        <taxon>Flavobacteriales</taxon>
        <taxon>Flavobacteriaceae</taxon>
        <taxon>Formosa</taxon>
    </lineage>
</organism>
<name>A0A516GQ04_9FLAO</name>
<dbReference type="GO" id="GO:0051920">
    <property type="term" value="F:peroxiredoxin activity"/>
    <property type="evidence" value="ECO:0007669"/>
    <property type="project" value="InterPro"/>
</dbReference>
<dbReference type="AlphaFoldDB" id="A0A516GQ04"/>
<dbReference type="InterPro" id="IPR026445">
    <property type="entry name" value="AlkhydPrxdase/COmuclacdeCOase"/>
</dbReference>
<proteinExistence type="predicted"/>
<keyword evidence="3" id="KW-1185">Reference proteome</keyword>
<dbReference type="EMBL" id="CP041637">
    <property type="protein sequence ID" value="QDO93596.1"/>
    <property type="molecule type" value="Genomic_DNA"/>
</dbReference>
<protein>
    <submittedName>
        <fullName evidence="2">4-carboxymuconolactone decarboxylase</fullName>
    </submittedName>
</protein>
<reference evidence="2 3" key="1">
    <citation type="submission" date="2019-07" db="EMBL/GenBank/DDBJ databases">
        <title>Genome sequencing for Formosa sp. PS13.</title>
        <authorList>
            <person name="Park S.-J."/>
        </authorList>
    </citation>
    <scope>NUCLEOTIDE SEQUENCE [LARGE SCALE GENOMIC DNA]</scope>
    <source>
        <strain evidence="2 3">PS13</strain>
    </source>
</reference>
<feature type="domain" description="Carboxymuconolactone decarboxylase-like" evidence="1">
    <location>
        <begin position="24"/>
        <end position="102"/>
    </location>
</feature>
<accession>A0A516GQ04</accession>
<dbReference type="Gene3D" id="1.20.1290.10">
    <property type="entry name" value="AhpD-like"/>
    <property type="match status" value="1"/>
</dbReference>
<evidence type="ECO:0000259" key="1">
    <source>
        <dbReference type="Pfam" id="PF02627"/>
    </source>
</evidence>
<dbReference type="NCBIfam" id="TIGR04169">
    <property type="entry name" value="perox_w_seleSAM"/>
    <property type="match status" value="1"/>
</dbReference>